<sequence length="745" mass="84789">MLLTPSQRNSPESVPPLPGPHFQLNASKITRGHSCILCQQRKVKCDRQKPCSNCVKARVDCIPSVPTAPRRRRRKFSEQDTASRLKRCEQLLKKHGIRYDDDDDSPLESTSPGTVITEEEFSQRNLINPPPRAGDRGMLYSDKGTSHYIENTLWENLRDEIEDPKEALQLSSDDDEINESGMHPEPELFCLGHRNASKDLKTLHPRMVHIFRLWQVFLDNVQPLVKIFHAPTTQQLILQASADLDNVAKPTEALMFCIYLLAVTSLEEQDCQAMLGDSRDSLLSKFSHAAQQALINARFMKSLNMLTLQALILYALAVPKYYDPHSFYILTGMAVRIAQRLGIHKDGALHKISPFETEFRRRTWWQVVFLDGQSSKLAGAGFPAHLLQYDTKLPTNVSDSDLNPNMTEMPSEKEGVTEMLALQLRYEVATAMKSFTKGGNNNFWSTITNVELIVKKDMVIDELEAKFEEKYIRFCDPSIPLHLFAIYMSKAVICAMRHMAHHPRQYPDRGANMPAKEKDMLFTEALKEIELSTMGFRSKAIRGFMWHLHVQFQLNPFVHLLSELRHRVYGAQVDRAWEQIELAFDQRPEMLLDNKNSLYLAIGNLALKAWAKREGAGGLYRGSQLPAAPRFVSVLRSQRNNSTPVSTPSTTELRQPSNMKQMPQPSEVFDLVQTAYPNTVHDAIHGMQQIGGWNPNNYAIDMNMQDLVTEDWEYYQTLLDGELPTYYGNAAQQSPHSDMPGGQFP</sequence>
<dbReference type="PANTHER" id="PTHR31001:SF85">
    <property type="entry name" value="ZN(II)2CYS6 TRANSCRIPTION FACTOR (EUROFUNG)"/>
    <property type="match status" value="1"/>
</dbReference>
<dbReference type="SMART" id="SM00906">
    <property type="entry name" value="Fungal_trans"/>
    <property type="match status" value="1"/>
</dbReference>
<dbReference type="Pfam" id="PF00172">
    <property type="entry name" value="Zn_clus"/>
    <property type="match status" value="1"/>
</dbReference>
<feature type="region of interest" description="Disordered" evidence="4">
    <location>
        <begin position="1"/>
        <end position="21"/>
    </location>
</feature>
<gene>
    <name evidence="6" type="ORF">BJ878DRAFT_334680</name>
</gene>
<dbReference type="GO" id="GO:0005634">
    <property type="term" value="C:nucleus"/>
    <property type="evidence" value="ECO:0007669"/>
    <property type="project" value="UniProtKB-SubCell"/>
</dbReference>
<dbReference type="CDD" id="cd12148">
    <property type="entry name" value="fungal_TF_MHR"/>
    <property type="match status" value="1"/>
</dbReference>
<feature type="compositionally biased region" description="Low complexity" evidence="4">
    <location>
        <begin position="642"/>
        <end position="651"/>
    </location>
</feature>
<keyword evidence="7" id="KW-1185">Reference proteome</keyword>
<dbReference type="InterPro" id="IPR036864">
    <property type="entry name" value="Zn2-C6_fun-type_DNA-bd_sf"/>
</dbReference>
<dbReference type="InterPro" id="IPR050613">
    <property type="entry name" value="Sec_Metabolite_Reg"/>
</dbReference>
<dbReference type="Gene3D" id="4.10.240.10">
    <property type="entry name" value="Zn(2)-C6 fungal-type DNA-binding domain"/>
    <property type="match status" value="1"/>
</dbReference>
<dbReference type="SUPFAM" id="SSF57701">
    <property type="entry name" value="Zn2/Cys6 DNA-binding domain"/>
    <property type="match status" value="1"/>
</dbReference>
<feature type="compositionally biased region" description="Polar residues" evidence="4">
    <location>
        <begin position="652"/>
        <end position="662"/>
    </location>
</feature>
<evidence type="ECO:0000259" key="5">
    <source>
        <dbReference type="PROSITE" id="PS50048"/>
    </source>
</evidence>
<evidence type="ECO:0000313" key="7">
    <source>
        <dbReference type="Proteomes" id="UP000887226"/>
    </source>
</evidence>
<dbReference type="GO" id="GO:0000981">
    <property type="term" value="F:DNA-binding transcription factor activity, RNA polymerase II-specific"/>
    <property type="evidence" value="ECO:0007669"/>
    <property type="project" value="InterPro"/>
</dbReference>
<protein>
    <submittedName>
        <fullName evidence="6">Fungal-specific transcription factor domain-containing protein</fullName>
    </submittedName>
</protein>
<feature type="region of interest" description="Disordered" evidence="4">
    <location>
        <begin position="638"/>
        <end position="662"/>
    </location>
</feature>
<reference evidence="6" key="1">
    <citation type="journal article" date="2021" name="IMA Fungus">
        <title>Genomic characterization of three marine fungi, including Emericellopsis atlantica sp. nov. with signatures of a generalist lifestyle and marine biomass degradation.</title>
        <authorList>
            <person name="Hagestad O.C."/>
            <person name="Hou L."/>
            <person name="Andersen J.H."/>
            <person name="Hansen E.H."/>
            <person name="Altermark B."/>
            <person name="Li C."/>
            <person name="Kuhnert E."/>
            <person name="Cox R.J."/>
            <person name="Crous P.W."/>
            <person name="Spatafora J.W."/>
            <person name="Lail K."/>
            <person name="Amirebrahimi M."/>
            <person name="Lipzen A."/>
            <person name="Pangilinan J."/>
            <person name="Andreopoulos W."/>
            <person name="Hayes R.D."/>
            <person name="Ng V."/>
            <person name="Grigoriev I.V."/>
            <person name="Jackson S.A."/>
            <person name="Sutton T.D.S."/>
            <person name="Dobson A.D.W."/>
            <person name="Rama T."/>
        </authorList>
    </citation>
    <scope>NUCLEOTIDE SEQUENCE</scope>
    <source>
        <strain evidence="6">TRa3180A</strain>
    </source>
</reference>
<evidence type="ECO:0000256" key="4">
    <source>
        <dbReference type="SAM" id="MobiDB-lite"/>
    </source>
</evidence>
<proteinExistence type="predicted"/>
<dbReference type="Proteomes" id="UP000887226">
    <property type="component" value="Unassembled WGS sequence"/>
</dbReference>
<comment type="subcellular location">
    <subcellularLocation>
        <location evidence="1">Nucleus</location>
    </subcellularLocation>
</comment>
<dbReference type="GO" id="GO:0008270">
    <property type="term" value="F:zinc ion binding"/>
    <property type="evidence" value="ECO:0007669"/>
    <property type="project" value="InterPro"/>
</dbReference>
<keyword evidence="3" id="KW-0539">Nucleus</keyword>
<evidence type="ECO:0000256" key="2">
    <source>
        <dbReference type="ARBA" id="ARBA00022723"/>
    </source>
</evidence>
<dbReference type="InterPro" id="IPR007219">
    <property type="entry name" value="XnlR_reg_dom"/>
</dbReference>
<dbReference type="GO" id="GO:0003677">
    <property type="term" value="F:DNA binding"/>
    <property type="evidence" value="ECO:0007669"/>
    <property type="project" value="InterPro"/>
</dbReference>
<dbReference type="PANTHER" id="PTHR31001">
    <property type="entry name" value="UNCHARACTERIZED TRANSCRIPTIONAL REGULATORY PROTEIN"/>
    <property type="match status" value="1"/>
</dbReference>
<evidence type="ECO:0000313" key="6">
    <source>
        <dbReference type="EMBL" id="KAG9239957.1"/>
    </source>
</evidence>
<comment type="caution">
    <text evidence="6">The sequence shown here is derived from an EMBL/GenBank/DDBJ whole genome shotgun (WGS) entry which is preliminary data.</text>
</comment>
<feature type="compositionally biased region" description="Polar residues" evidence="4">
    <location>
        <begin position="1"/>
        <end position="12"/>
    </location>
</feature>
<dbReference type="PROSITE" id="PS50048">
    <property type="entry name" value="ZN2_CY6_FUNGAL_2"/>
    <property type="match status" value="1"/>
</dbReference>
<dbReference type="OrthoDB" id="2269373at2759"/>
<dbReference type="SMART" id="SM00066">
    <property type="entry name" value="GAL4"/>
    <property type="match status" value="1"/>
</dbReference>
<evidence type="ECO:0000256" key="3">
    <source>
        <dbReference type="ARBA" id="ARBA00023242"/>
    </source>
</evidence>
<feature type="domain" description="Zn(2)-C6 fungal-type" evidence="5">
    <location>
        <begin position="34"/>
        <end position="61"/>
    </location>
</feature>
<organism evidence="6 7">
    <name type="scientific">Calycina marina</name>
    <dbReference type="NCBI Taxonomy" id="1763456"/>
    <lineage>
        <taxon>Eukaryota</taxon>
        <taxon>Fungi</taxon>
        <taxon>Dikarya</taxon>
        <taxon>Ascomycota</taxon>
        <taxon>Pezizomycotina</taxon>
        <taxon>Leotiomycetes</taxon>
        <taxon>Helotiales</taxon>
        <taxon>Pezizellaceae</taxon>
        <taxon>Calycina</taxon>
    </lineage>
</organism>
<dbReference type="EMBL" id="MU254688">
    <property type="protein sequence ID" value="KAG9239957.1"/>
    <property type="molecule type" value="Genomic_DNA"/>
</dbReference>
<name>A0A9P7YV51_9HELO</name>
<dbReference type="AlphaFoldDB" id="A0A9P7YV51"/>
<dbReference type="CDD" id="cd00067">
    <property type="entry name" value="GAL4"/>
    <property type="match status" value="1"/>
</dbReference>
<accession>A0A9P7YV51</accession>
<dbReference type="InterPro" id="IPR001138">
    <property type="entry name" value="Zn2Cys6_DnaBD"/>
</dbReference>
<keyword evidence="2" id="KW-0479">Metal-binding</keyword>
<dbReference type="GO" id="GO:0006351">
    <property type="term" value="P:DNA-templated transcription"/>
    <property type="evidence" value="ECO:0007669"/>
    <property type="project" value="InterPro"/>
</dbReference>
<evidence type="ECO:0000256" key="1">
    <source>
        <dbReference type="ARBA" id="ARBA00004123"/>
    </source>
</evidence>
<feature type="region of interest" description="Disordered" evidence="4">
    <location>
        <begin position="97"/>
        <end position="137"/>
    </location>
</feature>
<dbReference type="Pfam" id="PF04082">
    <property type="entry name" value="Fungal_trans"/>
    <property type="match status" value="1"/>
</dbReference>